<dbReference type="Pfam" id="PF00756">
    <property type="entry name" value="Esterase"/>
    <property type="match status" value="1"/>
</dbReference>
<dbReference type="InterPro" id="IPR050583">
    <property type="entry name" value="Mycobacterial_A85_antigen"/>
</dbReference>
<dbReference type="Gene3D" id="2.60.40.10">
    <property type="entry name" value="Immunoglobulins"/>
    <property type="match status" value="1"/>
</dbReference>
<dbReference type="InterPro" id="IPR013783">
    <property type="entry name" value="Ig-like_fold"/>
</dbReference>
<dbReference type="SUPFAM" id="SSF81296">
    <property type="entry name" value="E set domains"/>
    <property type="match status" value="1"/>
</dbReference>
<protein>
    <submittedName>
        <fullName evidence="1">Alpha/beta hydrolase-fold protein</fullName>
    </submittedName>
</protein>
<dbReference type="InterPro" id="IPR029058">
    <property type="entry name" value="AB_hydrolase_fold"/>
</dbReference>
<dbReference type="InterPro" id="IPR014756">
    <property type="entry name" value="Ig_E-set"/>
</dbReference>
<evidence type="ECO:0000313" key="2">
    <source>
        <dbReference type="Proteomes" id="UP001257948"/>
    </source>
</evidence>
<keyword evidence="2" id="KW-1185">Reference proteome</keyword>
<dbReference type="SUPFAM" id="SSF53474">
    <property type="entry name" value="alpha/beta-Hydrolases"/>
    <property type="match status" value="1"/>
</dbReference>
<dbReference type="RefSeq" id="WP_314207721.1">
    <property type="nucleotide sequence ID" value="NZ_JAVTLL010000053.1"/>
</dbReference>
<reference evidence="2" key="1">
    <citation type="submission" date="2023-07" db="EMBL/GenBank/DDBJ databases">
        <title>Draft genome sequence of the endophytic actinobacterium Streptomyces justiciae WPN32, a potential antibiotic producer.</title>
        <authorList>
            <person name="Yasawong M."/>
            <person name="Pana W."/>
            <person name="Ganta P."/>
            <person name="Santapan N."/>
            <person name="Songngamsuk T."/>
            <person name="Phatcharaharikarn M."/>
            <person name="Kerdtoob S."/>
            <person name="Nantapong N."/>
        </authorList>
    </citation>
    <scope>NUCLEOTIDE SEQUENCE [LARGE SCALE GENOMIC DNA]</scope>
    <source>
        <strain evidence="2">WPN32</strain>
    </source>
</reference>
<organism evidence="1 2">
    <name type="scientific">Streptomyces justiciae</name>
    <dbReference type="NCBI Taxonomy" id="2780140"/>
    <lineage>
        <taxon>Bacteria</taxon>
        <taxon>Bacillati</taxon>
        <taxon>Actinomycetota</taxon>
        <taxon>Actinomycetes</taxon>
        <taxon>Kitasatosporales</taxon>
        <taxon>Streptomycetaceae</taxon>
        <taxon>Streptomyces</taxon>
    </lineage>
</organism>
<proteinExistence type="predicted"/>
<dbReference type="EMBL" id="JAVTLL010000053">
    <property type="protein sequence ID" value="MDT7847539.1"/>
    <property type="molecule type" value="Genomic_DNA"/>
</dbReference>
<comment type="caution">
    <text evidence="1">The sequence shown here is derived from an EMBL/GenBank/DDBJ whole genome shotgun (WGS) entry which is preliminary data.</text>
</comment>
<name>A0ABU3M7R4_9ACTN</name>
<dbReference type="Proteomes" id="UP001257948">
    <property type="component" value="Unassembled WGS sequence"/>
</dbReference>
<keyword evidence="1" id="KW-0378">Hydrolase</keyword>
<dbReference type="InterPro" id="IPR000801">
    <property type="entry name" value="Esterase-like"/>
</dbReference>
<gene>
    <name evidence="1" type="ORF">RQC66_43195</name>
</gene>
<dbReference type="PANTHER" id="PTHR48098">
    <property type="entry name" value="ENTEROCHELIN ESTERASE-RELATED"/>
    <property type="match status" value="1"/>
</dbReference>
<dbReference type="Gene3D" id="3.40.50.1820">
    <property type="entry name" value="alpha/beta hydrolase"/>
    <property type="match status" value="1"/>
</dbReference>
<accession>A0ABU3M7R4</accession>
<dbReference type="GO" id="GO:0016787">
    <property type="term" value="F:hydrolase activity"/>
    <property type="evidence" value="ECO:0007669"/>
    <property type="project" value="UniProtKB-KW"/>
</dbReference>
<evidence type="ECO:0000313" key="1">
    <source>
        <dbReference type="EMBL" id="MDT7847539.1"/>
    </source>
</evidence>
<sequence>MTRREVARAVAGTVGGASIAGPALGVTPAFASSNASSNASGAYGKSAVADRAGKYGPLVRHTRRGPTGYEVTFRYHAPKATRVQLKGEWYFERPSMLTQRLTSPDHLVETPGLLPEQWKPGDVPASHPNSTSPYWPVVDMTKGKDGVWTHTTPLPGGVYTYGFFVDGDAEDTTTTGQLPDPGNPAWNVVDGVPQGTAVDRSQIYVPSDPDFSPVDVSWQGPSDGPRGTLRQVTYSSPGHVTPVDQNYLVLYTPPKYDAKRAKPYPTFYLSHGGGENHMGWSTQGNMANILDNLINAGEIQPMVVVMPNATGYASSSQDALHRADLVQRIVPWVEAHYNVSTAASDRAYSGLSAGGMRTSYLMLNNAEQFAYYGMMSAGLPPGTVLTAEQVAALRKVSIYVGSGWQDPINPGFSTIHRGPFRAVRDLTAAGVHVQSAFIDGGHEWHVWRILLRDFLTRVAFLPATVAPESWGA</sequence>